<comment type="caution">
    <text evidence="4">The sequence shown here is derived from an EMBL/GenBank/DDBJ whole genome shotgun (WGS) entry which is preliminary data.</text>
</comment>
<evidence type="ECO:0000256" key="2">
    <source>
        <dbReference type="SAM" id="MobiDB-lite"/>
    </source>
</evidence>
<comment type="subcellular location">
    <subcellularLocation>
        <location evidence="1">Bacterial flagellum basal body</location>
    </subcellularLocation>
</comment>
<keyword evidence="5" id="KW-1185">Reference proteome</keyword>
<keyword evidence="4" id="KW-0966">Cell projection</keyword>
<dbReference type="RefSeq" id="WP_061505721.1">
    <property type="nucleotide sequence ID" value="NZ_BAPF01000059.1"/>
</dbReference>
<feature type="domain" description="Flagellar basal body rod protein N-terminal" evidence="3">
    <location>
        <begin position="28"/>
        <end position="47"/>
    </location>
</feature>
<evidence type="ECO:0000313" key="5">
    <source>
        <dbReference type="Proteomes" id="UP001065047"/>
    </source>
</evidence>
<protein>
    <submittedName>
        <fullName evidence="4">Flagellar basal-body rod protein FlgB</fullName>
    </submittedName>
</protein>
<dbReference type="Pfam" id="PF00460">
    <property type="entry name" value="Flg_bb_rod"/>
    <property type="match status" value="1"/>
</dbReference>
<name>A0ABQ0Q0V2_9PROT</name>
<keyword evidence="4" id="KW-0969">Cilium</keyword>
<evidence type="ECO:0000259" key="3">
    <source>
        <dbReference type="Pfam" id="PF00460"/>
    </source>
</evidence>
<dbReference type="InterPro" id="IPR001444">
    <property type="entry name" value="Flag_bb_rod_N"/>
</dbReference>
<dbReference type="Proteomes" id="UP001065047">
    <property type="component" value="Unassembled WGS sequence"/>
</dbReference>
<accession>A0ABQ0Q0V2</accession>
<feature type="region of interest" description="Disordered" evidence="2">
    <location>
        <begin position="72"/>
        <end position="95"/>
    </location>
</feature>
<evidence type="ECO:0000313" key="4">
    <source>
        <dbReference type="EMBL" id="GBQ86346.1"/>
    </source>
</evidence>
<evidence type="ECO:0000256" key="1">
    <source>
        <dbReference type="ARBA" id="ARBA00004117"/>
    </source>
</evidence>
<gene>
    <name evidence="4" type="ORF">AA14337_3297</name>
</gene>
<sequence>MADPIPMMQQKVGGTDLLRLAERKMHWLQNRQSVLAGNIANATTPNYVPKDVSSFHGVLSSHQEVTLAQTEPGHMAGHGGQSGSHNVGGPSSIDGNHVVLENELEKIADTNDQHRLATAAYSRYMGMFGTVLGSSSQ</sequence>
<organism evidence="4 5">
    <name type="scientific">Acetobacter malorum DSM 14337</name>
    <dbReference type="NCBI Taxonomy" id="1307910"/>
    <lineage>
        <taxon>Bacteria</taxon>
        <taxon>Pseudomonadati</taxon>
        <taxon>Pseudomonadota</taxon>
        <taxon>Alphaproteobacteria</taxon>
        <taxon>Acetobacterales</taxon>
        <taxon>Acetobacteraceae</taxon>
        <taxon>Acetobacter</taxon>
    </lineage>
</organism>
<reference evidence="4" key="1">
    <citation type="submission" date="2013-04" db="EMBL/GenBank/DDBJ databases">
        <title>The genome sequencing project of 58 acetic acid bacteria.</title>
        <authorList>
            <person name="Okamoto-Kainuma A."/>
            <person name="Ishikawa M."/>
            <person name="Umino S."/>
            <person name="Koizumi Y."/>
            <person name="Shiwa Y."/>
            <person name="Yoshikawa H."/>
            <person name="Matsutani M."/>
            <person name="Matsushita K."/>
        </authorList>
    </citation>
    <scope>NUCLEOTIDE SEQUENCE</scope>
    <source>
        <strain evidence="4">DSM 14337</strain>
    </source>
</reference>
<proteinExistence type="predicted"/>
<dbReference type="GeneID" id="29557058"/>
<keyword evidence="4" id="KW-0282">Flagellum</keyword>
<dbReference type="EMBL" id="BAPF01000059">
    <property type="protein sequence ID" value="GBQ86346.1"/>
    <property type="molecule type" value="Genomic_DNA"/>
</dbReference>